<name>A0A9D4BBL2_DREPO</name>
<comment type="caution">
    <text evidence="1">The sequence shown here is derived from an EMBL/GenBank/DDBJ whole genome shotgun (WGS) entry which is preliminary data.</text>
</comment>
<gene>
    <name evidence="1" type="ORF">DPMN_083921</name>
</gene>
<dbReference type="AlphaFoldDB" id="A0A9D4BBL2"/>
<protein>
    <submittedName>
        <fullName evidence="1">Uncharacterized protein</fullName>
    </submittedName>
</protein>
<accession>A0A9D4BBL2</accession>
<sequence>MVGLLCLAFMTIPSHLGIVGLPCLALFALRSWNNWHSNPVGSKVCSHCLA</sequence>
<proteinExistence type="predicted"/>
<reference evidence="1" key="2">
    <citation type="submission" date="2020-11" db="EMBL/GenBank/DDBJ databases">
        <authorList>
            <person name="McCartney M.A."/>
            <person name="Auch B."/>
            <person name="Kono T."/>
            <person name="Mallez S."/>
            <person name="Becker A."/>
            <person name="Gohl D.M."/>
            <person name="Silverstein K.A.T."/>
            <person name="Koren S."/>
            <person name="Bechman K.B."/>
            <person name="Herman A."/>
            <person name="Abrahante J.E."/>
            <person name="Garbe J."/>
        </authorList>
    </citation>
    <scope>NUCLEOTIDE SEQUENCE</scope>
    <source>
        <strain evidence="1">Duluth1</strain>
        <tissue evidence="1">Whole animal</tissue>
    </source>
</reference>
<evidence type="ECO:0000313" key="1">
    <source>
        <dbReference type="EMBL" id="KAH3696456.1"/>
    </source>
</evidence>
<dbReference type="EMBL" id="JAIWYP010000016">
    <property type="protein sequence ID" value="KAH3696456.1"/>
    <property type="molecule type" value="Genomic_DNA"/>
</dbReference>
<evidence type="ECO:0000313" key="2">
    <source>
        <dbReference type="Proteomes" id="UP000828390"/>
    </source>
</evidence>
<keyword evidence="2" id="KW-1185">Reference proteome</keyword>
<reference evidence="1" key="1">
    <citation type="journal article" date="2019" name="bioRxiv">
        <title>The Genome of the Zebra Mussel, Dreissena polymorpha: A Resource for Invasive Species Research.</title>
        <authorList>
            <person name="McCartney M.A."/>
            <person name="Auch B."/>
            <person name="Kono T."/>
            <person name="Mallez S."/>
            <person name="Zhang Y."/>
            <person name="Obille A."/>
            <person name="Becker A."/>
            <person name="Abrahante J.E."/>
            <person name="Garbe J."/>
            <person name="Badalamenti J.P."/>
            <person name="Herman A."/>
            <person name="Mangelson H."/>
            <person name="Liachko I."/>
            <person name="Sullivan S."/>
            <person name="Sone E.D."/>
            <person name="Koren S."/>
            <person name="Silverstein K.A.T."/>
            <person name="Beckman K.B."/>
            <person name="Gohl D.M."/>
        </authorList>
    </citation>
    <scope>NUCLEOTIDE SEQUENCE</scope>
    <source>
        <strain evidence="1">Duluth1</strain>
        <tissue evidence="1">Whole animal</tissue>
    </source>
</reference>
<dbReference type="Proteomes" id="UP000828390">
    <property type="component" value="Unassembled WGS sequence"/>
</dbReference>
<organism evidence="1 2">
    <name type="scientific">Dreissena polymorpha</name>
    <name type="common">Zebra mussel</name>
    <name type="synonym">Mytilus polymorpha</name>
    <dbReference type="NCBI Taxonomy" id="45954"/>
    <lineage>
        <taxon>Eukaryota</taxon>
        <taxon>Metazoa</taxon>
        <taxon>Spiralia</taxon>
        <taxon>Lophotrochozoa</taxon>
        <taxon>Mollusca</taxon>
        <taxon>Bivalvia</taxon>
        <taxon>Autobranchia</taxon>
        <taxon>Heteroconchia</taxon>
        <taxon>Euheterodonta</taxon>
        <taxon>Imparidentia</taxon>
        <taxon>Neoheterodontei</taxon>
        <taxon>Myida</taxon>
        <taxon>Dreissenoidea</taxon>
        <taxon>Dreissenidae</taxon>
        <taxon>Dreissena</taxon>
    </lineage>
</organism>